<keyword evidence="4" id="KW-1185">Reference proteome</keyword>
<accession>A0A5E4PFH4</accession>
<feature type="chain" id="PRO_5022704303" evidence="2">
    <location>
        <begin position="26"/>
        <end position="70"/>
    </location>
</feature>
<keyword evidence="1" id="KW-0812">Transmembrane</keyword>
<keyword evidence="1" id="KW-0472">Membrane</keyword>
<reference evidence="3 4" key="1">
    <citation type="submission" date="2019-08" db="EMBL/GenBank/DDBJ databases">
        <authorList>
            <person name="Guy L."/>
        </authorList>
    </citation>
    <scope>NUCLEOTIDE SEQUENCE [LARGE SCALE GENOMIC DNA]</scope>
    <source>
        <strain evidence="3 4">SGT-108</strain>
    </source>
</reference>
<feature type="signal peptide" evidence="2">
    <location>
        <begin position="1"/>
        <end position="25"/>
    </location>
</feature>
<evidence type="ECO:0000256" key="2">
    <source>
        <dbReference type="SAM" id="SignalP"/>
    </source>
</evidence>
<keyword evidence="2" id="KW-0732">Signal</keyword>
<evidence type="ECO:0000256" key="1">
    <source>
        <dbReference type="SAM" id="Phobius"/>
    </source>
</evidence>
<keyword evidence="1" id="KW-1133">Transmembrane helix</keyword>
<gene>
    <name evidence="3" type="ORF">AQUSIP_08840</name>
</gene>
<proteinExistence type="predicted"/>
<dbReference type="AlphaFoldDB" id="A0A5E4PFH4"/>
<organism evidence="3 4">
    <name type="scientific">Aquicella siphonis</name>
    <dbReference type="NCBI Taxonomy" id="254247"/>
    <lineage>
        <taxon>Bacteria</taxon>
        <taxon>Pseudomonadati</taxon>
        <taxon>Pseudomonadota</taxon>
        <taxon>Gammaproteobacteria</taxon>
        <taxon>Legionellales</taxon>
        <taxon>Coxiellaceae</taxon>
        <taxon>Aquicella</taxon>
    </lineage>
</organism>
<feature type="transmembrane region" description="Helical" evidence="1">
    <location>
        <begin position="44"/>
        <end position="64"/>
    </location>
</feature>
<name>A0A5E4PFH4_9COXI</name>
<dbReference type="EMBL" id="LR699119">
    <property type="protein sequence ID" value="VVC75594.1"/>
    <property type="molecule type" value="Genomic_DNA"/>
</dbReference>
<dbReference type="KEGG" id="asip:AQUSIP_08840"/>
<sequence>MKINRGIVILSGLLIWVLSSSRALADIVSVNTPTEEALDFFQKYGLYLGAALIAGLAVVAYMAVKKRKSK</sequence>
<dbReference type="Proteomes" id="UP000324194">
    <property type="component" value="Chromosome 1"/>
</dbReference>
<evidence type="ECO:0000313" key="4">
    <source>
        <dbReference type="Proteomes" id="UP000324194"/>
    </source>
</evidence>
<dbReference type="RefSeq" id="WP_148338890.1">
    <property type="nucleotide sequence ID" value="NZ_LR699119.1"/>
</dbReference>
<protein>
    <submittedName>
        <fullName evidence="3">Uncharacterized protein</fullName>
    </submittedName>
</protein>
<evidence type="ECO:0000313" key="3">
    <source>
        <dbReference type="EMBL" id="VVC75594.1"/>
    </source>
</evidence>